<dbReference type="SUPFAM" id="SSF51735">
    <property type="entry name" value="NAD(P)-binding Rossmann-fold domains"/>
    <property type="match status" value="1"/>
</dbReference>
<gene>
    <name evidence="2" type="ORF">CBYS24578_00013947</name>
</gene>
<dbReference type="InterPro" id="IPR036291">
    <property type="entry name" value="NAD(P)-bd_dom_sf"/>
</dbReference>
<feature type="domain" description="NmrA-like" evidence="1">
    <location>
        <begin position="11"/>
        <end position="244"/>
    </location>
</feature>
<protein>
    <recommendedName>
        <fullName evidence="1">NmrA-like domain-containing protein</fullName>
    </recommendedName>
</protein>
<evidence type="ECO:0000313" key="2">
    <source>
        <dbReference type="EMBL" id="CAG9990642.1"/>
    </source>
</evidence>
<dbReference type="PANTHER" id="PTHR43162:SF1">
    <property type="entry name" value="PRESTALK A DIFFERENTIATION PROTEIN A"/>
    <property type="match status" value="1"/>
</dbReference>
<accession>A0A9N9Y7C1</accession>
<evidence type="ECO:0000259" key="1">
    <source>
        <dbReference type="Pfam" id="PF05368"/>
    </source>
</evidence>
<dbReference type="PANTHER" id="PTHR43162">
    <property type="match status" value="1"/>
</dbReference>
<dbReference type="AlphaFoldDB" id="A0A9N9Y7C1"/>
<evidence type="ECO:0000313" key="3">
    <source>
        <dbReference type="Proteomes" id="UP000754883"/>
    </source>
</evidence>
<keyword evidence="3" id="KW-1185">Reference proteome</keyword>
<name>A0A9N9Y7C1_9HYPO</name>
<dbReference type="Proteomes" id="UP000754883">
    <property type="component" value="Unassembled WGS sequence"/>
</dbReference>
<dbReference type="EMBL" id="CABFNO020001473">
    <property type="protein sequence ID" value="CAG9990642.1"/>
    <property type="molecule type" value="Genomic_DNA"/>
</dbReference>
<dbReference type="OrthoDB" id="419598at2759"/>
<proteinExistence type="predicted"/>
<dbReference type="Gene3D" id="3.40.50.720">
    <property type="entry name" value="NAD(P)-binding Rossmann-like Domain"/>
    <property type="match status" value="1"/>
</dbReference>
<dbReference type="Gene3D" id="3.90.25.10">
    <property type="entry name" value="UDP-galactose 4-epimerase, domain 1"/>
    <property type="match status" value="1"/>
</dbReference>
<reference evidence="3" key="1">
    <citation type="submission" date="2019-06" db="EMBL/GenBank/DDBJ databases">
        <authorList>
            <person name="Broberg M."/>
        </authorList>
    </citation>
    <scope>NUCLEOTIDE SEQUENCE [LARGE SCALE GENOMIC DNA]</scope>
</reference>
<sequence length="320" mass="35472">MAAFVKQIPRSILVFGASGHIGRPLAEFLAKNAPSISLSLATSSPEKRDTLQSLFPKAHIVQANYTDVASLTKALQGIEGVFVVTPSGTDERTAMTNLVTALSGSKDIIHIVRLVGVFPEFAPQRVPKALIPGGLPYEHPIAKSILDNSGLPVTYLNCGASFIDNLWLQIGPVLERQTFVWPEHRVPFMDPRDIGEIAARLLLSDNSKHIGAFHTMNNGQDWLTFKEVSVILSEVLDQPVGYDGSYEGFVETFGPRIGPVVDTLWAFFKFEETNEENWALNGFSERILGRKPRTVREWIIEHKDKLLEAPKKLQWSGKTV</sequence>
<comment type="caution">
    <text evidence="2">The sequence shown here is derived from an EMBL/GenBank/DDBJ whole genome shotgun (WGS) entry which is preliminary data.</text>
</comment>
<dbReference type="InterPro" id="IPR008030">
    <property type="entry name" value="NmrA-like"/>
</dbReference>
<dbReference type="InterPro" id="IPR051604">
    <property type="entry name" value="Ergot_Alk_Oxidoreductase"/>
</dbReference>
<dbReference type="Pfam" id="PF05368">
    <property type="entry name" value="NmrA"/>
    <property type="match status" value="1"/>
</dbReference>
<reference evidence="2 3" key="2">
    <citation type="submission" date="2021-10" db="EMBL/GenBank/DDBJ databases">
        <authorList>
            <person name="Piombo E."/>
        </authorList>
    </citation>
    <scope>NUCLEOTIDE SEQUENCE [LARGE SCALE GENOMIC DNA]</scope>
</reference>
<organism evidence="2 3">
    <name type="scientific">Clonostachys byssicola</name>
    <dbReference type="NCBI Taxonomy" id="160290"/>
    <lineage>
        <taxon>Eukaryota</taxon>
        <taxon>Fungi</taxon>
        <taxon>Dikarya</taxon>
        <taxon>Ascomycota</taxon>
        <taxon>Pezizomycotina</taxon>
        <taxon>Sordariomycetes</taxon>
        <taxon>Hypocreomycetidae</taxon>
        <taxon>Hypocreales</taxon>
        <taxon>Bionectriaceae</taxon>
        <taxon>Clonostachys</taxon>
    </lineage>
</organism>